<dbReference type="InterPro" id="IPR045121">
    <property type="entry name" value="CoAse"/>
</dbReference>
<name>A0ABT9H376_9GAMM</name>
<evidence type="ECO:0000256" key="5">
    <source>
        <dbReference type="ARBA" id="ARBA00022842"/>
    </source>
</evidence>
<dbReference type="InterPro" id="IPR015797">
    <property type="entry name" value="NUDIX_hydrolase-like_dom_sf"/>
</dbReference>
<protein>
    <submittedName>
        <fullName evidence="9">CoA pyrophosphatase</fullName>
    </submittedName>
</protein>
<dbReference type="PANTHER" id="PTHR12992">
    <property type="entry name" value="NUDIX HYDROLASE"/>
    <property type="match status" value="1"/>
</dbReference>
<feature type="domain" description="Nudix hydrolase" evidence="8">
    <location>
        <begin position="30"/>
        <end position="167"/>
    </location>
</feature>
<evidence type="ECO:0000256" key="6">
    <source>
        <dbReference type="ARBA" id="ARBA00023211"/>
    </source>
</evidence>
<dbReference type="NCBIfam" id="NF007980">
    <property type="entry name" value="PRK10707.1"/>
    <property type="match status" value="1"/>
</dbReference>
<reference evidence="9 10" key="1">
    <citation type="submission" date="2023-08" db="EMBL/GenBank/DDBJ databases">
        <authorList>
            <person name="Joshi A."/>
            <person name="Thite S."/>
        </authorList>
    </citation>
    <scope>NUCLEOTIDE SEQUENCE [LARGE SCALE GENOMIC DNA]</scope>
    <source>
        <strain evidence="9 10">AC40</strain>
    </source>
</reference>
<dbReference type="PROSITE" id="PS00893">
    <property type="entry name" value="NUDIX_BOX"/>
    <property type="match status" value="1"/>
</dbReference>
<comment type="cofactor">
    <cofactor evidence="1">
        <name>Mn(2+)</name>
        <dbReference type="ChEBI" id="CHEBI:29035"/>
    </cofactor>
</comment>
<dbReference type="PANTHER" id="PTHR12992:SF11">
    <property type="entry name" value="MITOCHONDRIAL COENZYME A DIPHOSPHATASE NUDT8"/>
    <property type="match status" value="1"/>
</dbReference>
<dbReference type="EMBL" id="JAUZVZ010000023">
    <property type="protein sequence ID" value="MDP4537355.1"/>
    <property type="molecule type" value="Genomic_DNA"/>
</dbReference>
<proteinExistence type="inferred from homology"/>
<dbReference type="RefSeq" id="WP_305894618.1">
    <property type="nucleotide sequence ID" value="NZ_JAUZVZ010000023.1"/>
</dbReference>
<keyword evidence="10" id="KW-1185">Reference proteome</keyword>
<evidence type="ECO:0000256" key="3">
    <source>
        <dbReference type="ARBA" id="ARBA00022723"/>
    </source>
</evidence>
<keyword evidence="3" id="KW-0479">Metal-binding</keyword>
<organism evidence="9 10">
    <name type="scientific">Alkalimonas collagenimarina</name>
    <dbReference type="NCBI Taxonomy" id="400390"/>
    <lineage>
        <taxon>Bacteria</taxon>
        <taxon>Pseudomonadati</taxon>
        <taxon>Pseudomonadota</taxon>
        <taxon>Gammaproteobacteria</taxon>
        <taxon>Alkalimonas</taxon>
    </lineage>
</organism>
<dbReference type="InterPro" id="IPR020476">
    <property type="entry name" value="Nudix_hydrolase"/>
</dbReference>
<evidence type="ECO:0000256" key="4">
    <source>
        <dbReference type="ARBA" id="ARBA00022801"/>
    </source>
</evidence>
<evidence type="ECO:0000259" key="8">
    <source>
        <dbReference type="PROSITE" id="PS51462"/>
    </source>
</evidence>
<accession>A0ABT9H376</accession>
<keyword evidence="5" id="KW-0460">Magnesium</keyword>
<dbReference type="SUPFAM" id="SSF55811">
    <property type="entry name" value="Nudix"/>
    <property type="match status" value="1"/>
</dbReference>
<sequence length="193" mass="22101">MNYSIDWLLTRYSFQASPKVQQNFIAGPNHHRAAVLLPILSGANGLELVLTQRAAHLRHHPGQISFPGGRLEPGELSQQAALREAEEEIGLAPAQVQLLGALPHQPTSTGFVIEPWLALIEPPKEWLLQHDEVADLFHAPLKELWEERRWQQWNWQHKGKQLPVHFLHWRQQLIWGATAAILYRLKQQIGTPF</sequence>
<dbReference type="CDD" id="cd03426">
    <property type="entry name" value="NUDIX_CoAse_Nudt7"/>
    <property type="match status" value="1"/>
</dbReference>
<comment type="caution">
    <text evidence="9">The sequence shown here is derived from an EMBL/GenBank/DDBJ whole genome shotgun (WGS) entry which is preliminary data.</text>
</comment>
<dbReference type="Proteomes" id="UP001231616">
    <property type="component" value="Unassembled WGS sequence"/>
</dbReference>
<evidence type="ECO:0000313" key="10">
    <source>
        <dbReference type="Proteomes" id="UP001231616"/>
    </source>
</evidence>
<evidence type="ECO:0000256" key="1">
    <source>
        <dbReference type="ARBA" id="ARBA00001936"/>
    </source>
</evidence>
<keyword evidence="4 7" id="KW-0378">Hydrolase</keyword>
<dbReference type="PROSITE" id="PS51462">
    <property type="entry name" value="NUDIX"/>
    <property type="match status" value="1"/>
</dbReference>
<evidence type="ECO:0000256" key="7">
    <source>
        <dbReference type="RuleBase" id="RU003476"/>
    </source>
</evidence>
<keyword evidence="6" id="KW-0464">Manganese</keyword>
<evidence type="ECO:0000313" key="9">
    <source>
        <dbReference type="EMBL" id="MDP4537355.1"/>
    </source>
</evidence>
<comment type="cofactor">
    <cofactor evidence="2">
        <name>Mg(2+)</name>
        <dbReference type="ChEBI" id="CHEBI:18420"/>
    </cofactor>
</comment>
<dbReference type="InterPro" id="IPR020084">
    <property type="entry name" value="NUDIX_hydrolase_CS"/>
</dbReference>
<dbReference type="InterPro" id="IPR000086">
    <property type="entry name" value="NUDIX_hydrolase_dom"/>
</dbReference>
<dbReference type="Gene3D" id="3.90.79.10">
    <property type="entry name" value="Nucleoside Triphosphate Pyrophosphohydrolase"/>
    <property type="match status" value="1"/>
</dbReference>
<comment type="similarity">
    <text evidence="7">Belongs to the Nudix hydrolase family.</text>
</comment>
<gene>
    <name evidence="9" type="ORF">Q3O60_14270</name>
</gene>
<dbReference type="Pfam" id="PF00293">
    <property type="entry name" value="NUDIX"/>
    <property type="match status" value="1"/>
</dbReference>
<dbReference type="PRINTS" id="PR00502">
    <property type="entry name" value="NUDIXFAMILY"/>
</dbReference>
<evidence type="ECO:0000256" key="2">
    <source>
        <dbReference type="ARBA" id="ARBA00001946"/>
    </source>
</evidence>